<protein>
    <submittedName>
        <fullName evidence="2">Uncharacterized protein LOC108681432</fullName>
    </submittedName>
</protein>
<dbReference type="RefSeq" id="XP_018025947.1">
    <property type="nucleotide sequence ID" value="XM_018170458.2"/>
</dbReference>
<accession>A0A8B7PKI9</accession>
<dbReference type="KEGG" id="hazt:108681432"/>
<name>A0A8B7PKI9_HYAAZ</name>
<dbReference type="GeneID" id="108681432"/>
<proteinExistence type="predicted"/>
<dbReference type="Proteomes" id="UP000694843">
    <property type="component" value="Unplaced"/>
</dbReference>
<reference evidence="2" key="1">
    <citation type="submission" date="2025-08" db="UniProtKB">
        <authorList>
            <consortium name="RefSeq"/>
        </authorList>
    </citation>
    <scope>IDENTIFICATION</scope>
    <source>
        <tissue evidence="2">Whole organism</tissue>
    </source>
</reference>
<evidence type="ECO:0000313" key="2">
    <source>
        <dbReference type="RefSeq" id="XP_018025947.1"/>
    </source>
</evidence>
<keyword evidence="1" id="KW-1185">Reference proteome</keyword>
<dbReference type="AlphaFoldDB" id="A0A8B7PKI9"/>
<organism evidence="1 2">
    <name type="scientific">Hyalella azteca</name>
    <name type="common">Amphipod</name>
    <dbReference type="NCBI Taxonomy" id="294128"/>
    <lineage>
        <taxon>Eukaryota</taxon>
        <taxon>Metazoa</taxon>
        <taxon>Ecdysozoa</taxon>
        <taxon>Arthropoda</taxon>
        <taxon>Crustacea</taxon>
        <taxon>Multicrustacea</taxon>
        <taxon>Malacostraca</taxon>
        <taxon>Eumalacostraca</taxon>
        <taxon>Peracarida</taxon>
        <taxon>Amphipoda</taxon>
        <taxon>Senticaudata</taxon>
        <taxon>Talitrida</taxon>
        <taxon>Talitroidea</taxon>
        <taxon>Hyalellidae</taxon>
        <taxon>Hyalella</taxon>
    </lineage>
</organism>
<sequence>MFLCEALNKTNKNQTTYYFSISICLIMAVAVKKFCVLVVFPSLILTGGLCLLFNAEKHGSLTPLEEALHLQSSYEKYTPIIDGEITPIQIIKLKNGMASELSSCIMLAASLINVKLTRMLEEQLKSQVIFSESLIWTNEMGLPLTLLVPMCDEKKPTVDSLMSTLQGNLNLSNVNIDFVALRMQLKQLEDTYIQVIKTPLMTDEKLNLLEVLPAIYDQVLTVFKIPFSVNSPTTFSFNSFQGQINKVAVNTIKVMMLNLIETVDAHVTMALPVNKAALESYRKFLDGWGIYVRKGDDFYQTSKCGISQCSLPQSKSLFYDPGWLKRIWAVISFLNLDQDTKAANTYEGSLKSKLQPKIHTSGIAHSVHANALMAAMNTTTTEEKKALNDSMHDRTIFFCESAPNLRKRSKNTFSLGNTDMEHVSNIRVPPLHFYSNATCCKFDSHAFKFVVKQFMALVPHINYFNTQAFTNHMMLKYQQYISKHVGDGSSMPFEQDEAFLPWKRNSTSKLRRSKRTIRTILNAIDQVIEPLNRVNYNRIFQRWFIFNAWGNFLIALYNTIKSKQGESYDLKLREYVENKFLEAHGMTRPPEPEDPSP</sequence>
<gene>
    <name evidence="2" type="primary">LOC108681432</name>
</gene>
<evidence type="ECO:0000313" key="1">
    <source>
        <dbReference type="Proteomes" id="UP000694843"/>
    </source>
</evidence>